<dbReference type="EC" id="2.4.-.-" evidence="2"/>
<dbReference type="Pfam" id="PF00535">
    <property type="entry name" value="Glycos_transf_2"/>
    <property type="match status" value="1"/>
</dbReference>
<evidence type="ECO:0000313" key="2">
    <source>
        <dbReference type="EMBL" id="MCB6518393.1"/>
    </source>
</evidence>
<dbReference type="InterPro" id="IPR001173">
    <property type="entry name" value="Glyco_trans_2-like"/>
</dbReference>
<dbReference type="GO" id="GO:0016758">
    <property type="term" value="F:hexosyltransferase activity"/>
    <property type="evidence" value="ECO:0007669"/>
    <property type="project" value="UniProtKB-ARBA"/>
</dbReference>
<organism evidence="3 4">
    <name type="scientific">Parabacteroides distasonis</name>
    <dbReference type="NCBI Taxonomy" id="823"/>
    <lineage>
        <taxon>Bacteria</taxon>
        <taxon>Pseudomonadati</taxon>
        <taxon>Bacteroidota</taxon>
        <taxon>Bacteroidia</taxon>
        <taxon>Bacteroidales</taxon>
        <taxon>Tannerellaceae</taxon>
        <taxon>Parabacteroides</taxon>
    </lineage>
</organism>
<feature type="domain" description="Glycosyltransferase 2-like" evidence="1">
    <location>
        <begin position="8"/>
        <end position="112"/>
    </location>
</feature>
<dbReference type="EMBL" id="VOHW01000009">
    <property type="protein sequence ID" value="TWV60509.1"/>
    <property type="molecule type" value="Genomic_DNA"/>
</dbReference>
<dbReference type="InterPro" id="IPR029044">
    <property type="entry name" value="Nucleotide-diphossugar_trans"/>
</dbReference>
<reference evidence="2" key="2">
    <citation type="submission" date="2021-10" db="EMBL/GenBank/DDBJ databases">
        <title>Collection of gut derived symbiotic bacterial strains cultured from healthy donors.</title>
        <authorList>
            <person name="Lin H."/>
            <person name="Littmann E."/>
            <person name="Kohout C."/>
            <person name="Pamer E.G."/>
        </authorList>
    </citation>
    <scope>NUCLEOTIDE SEQUENCE</scope>
    <source>
        <strain evidence="2">DFI.2.94</strain>
    </source>
</reference>
<dbReference type="PANTHER" id="PTHR22916:SF3">
    <property type="entry name" value="UDP-GLCNAC:BETAGAL BETA-1,3-N-ACETYLGLUCOSAMINYLTRANSFERASE-LIKE PROTEIN 1"/>
    <property type="match status" value="1"/>
</dbReference>
<accession>A0A174SLK7</accession>
<dbReference type="Proteomes" id="UP001198806">
    <property type="component" value="Unassembled WGS sequence"/>
</dbReference>
<protein>
    <submittedName>
        <fullName evidence="3">Glycosyltransferase</fullName>
        <ecNumber evidence="2">2.4.-.-</ecNumber>
    </submittedName>
</protein>
<name>A0A174SLK7_PARDI</name>
<dbReference type="SUPFAM" id="SSF53448">
    <property type="entry name" value="Nucleotide-diphospho-sugar transferases"/>
    <property type="match status" value="1"/>
</dbReference>
<evidence type="ECO:0000313" key="4">
    <source>
        <dbReference type="Proteomes" id="UP000315827"/>
    </source>
</evidence>
<reference evidence="3 4" key="1">
    <citation type="submission" date="2019-07" db="EMBL/GenBank/DDBJ databases">
        <title>Genome sequencing of Parabacteroides distasonis iSURF_7.</title>
        <authorList>
            <person name="Degefu H.N."/>
            <person name="Ruoff K.L."/>
            <person name="Price C.E."/>
            <person name="Valls R.A."/>
            <person name="O'Toole G.A."/>
        </authorList>
    </citation>
    <scope>NUCLEOTIDE SEQUENCE [LARGE SCALE GENOMIC DNA]</scope>
    <source>
        <strain evidence="3 4">CFPLTA003_1B</strain>
    </source>
</reference>
<keyword evidence="3" id="KW-0808">Transferase</keyword>
<comment type="caution">
    <text evidence="3">The sequence shown here is derived from an EMBL/GenBank/DDBJ whole genome shotgun (WGS) entry which is preliminary data.</text>
</comment>
<keyword evidence="2" id="KW-0328">Glycosyltransferase</keyword>
<dbReference type="Gene3D" id="3.90.550.10">
    <property type="entry name" value="Spore Coat Polysaccharide Biosynthesis Protein SpsA, Chain A"/>
    <property type="match status" value="1"/>
</dbReference>
<evidence type="ECO:0000313" key="3">
    <source>
        <dbReference type="EMBL" id="TWV60509.1"/>
    </source>
</evidence>
<dbReference type="RefSeq" id="WP_057326733.1">
    <property type="nucleotide sequence ID" value="NZ_JADMVU010000035.1"/>
</dbReference>
<dbReference type="PANTHER" id="PTHR22916">
    <property type="entry name" value="GLYCOSYLTRANSFERASE"/>
    <property type="match status" value="1"/>
</dbReference>
<sequence length="328" mass="38545">MQECEAVSIVMCTYNGEKFLIEQIDSIINQTYPIYELIIQDDHSIDNTWDILKSYQQRYHFVKIFQNKRSIGVNENFFSAIKRATGDYIALSDQDDIWEPYKIERQIGMIGNKMLSSGFSKPFANGEGIKIHFDQRIPNFNLERVVYVSSLAGHTMLFKKEFIAMIPDINIWSPHFMYDHLFQIIAAAYDSISFCDCVLVHQRRHISAATYGEPSNYSKTLLNILRMVKQTYFQYRSLRPFIRSYFSQVYELLSSLPKEAIAKDDACLMALYQSGRSFMSFLRLECICVRLRNKIVYSKEHNMVFSFLRALYFPVSCSEYFRYMLNND</sequence>
<proteinExistence type="predicted"/>
<gene>
    <name evidence="3" type="ORF">FSA05_14685</name>
    <name evidence="2" type="ORF">LI194_11355</name>
</gene>
<dbReference type="EMBL" id="JAJCNI010000012">
    <property type="protein sequence ID" value="MCB6518393.1"/>
    <property type="molecule type" value="Genomic_DNA"/>
</dbReference>
<evidence type="ECO:0000259" key="1">
    <source>
        <dbReference type="Pfam" id="PF00535"/>
    </source>
</evidence>
<dbReference type="AlphaFoldDB" id="A0A174SLK7"/>
<dbReference type="Proteomes" id="UP000315827">
    <property type="component" value="Unassembled WGS sequence"/>
</dbReference>